<evidence type="ECO:0000256" key="1">
    <source>
        <dbReference type="SAM" id="MobiDB-lite"/>
    </source>
</evidence>
<evidence type="ECO:0000259" key="2">
    <source>
        <dbReference type="Pfam" id="PF08920"/>
    </source>
</evidence>
<feature type="compositionally biased region" description="Basic and acidic residues" evidence="1">
    <location>
        <begin position="144"/>
        <end position="157"/>
    </location>
</feature>
<dbReference type="InterPro" id="IPR015016">
    <property type="entry name" value="SF3b_su1"/>
</dbReference>
<evidence type="ECO:0000313" key="3">
    <source>
        <dbReference type="EMBL" id="KAK0599797.1"/>
    </source>
</evidence>
<dbReference type="Pfam" id="PF08920">
    <property type="entry name" value="SF3b1"/>
    <property type="match status" value="1"/>
</dbReference>
<dbReference type="InterPro" id="IPR038737">
    <property type="entry name" value="SF3b_su1-like"/>
</dbReference>
<keyword evidence="4" id="KW-1185">Reference proteome</keyword>
<reference evidence="3" key="1">
    <citation type="journal article" date="2022" name="Plant J.">
        <title>Strategies of tolerance reflected in two North American maple genomes.</title>
        <authorList>
            <person name="McEvoy S.L."/>
            <person name="Sezen U.U."/>
            <person name="Trouern-Trend A."/>
            <person name="McMahon S.M."/>
            <person name="Schaberg P.G."/>
            <person name="Yang J."/>
            <person name="Wegrzyn J.L."/>
            <person name="Swenson N.G."/>
        </authorList>
    </citation>
    <scope>NUCLEOTIDE SEQUENCE</scope>
    <source>
        <strain evidence="3">NS2018</strain>
    </source>
</reference>
<feature type="region of interest" description="Disordered" evidence="1">
    <location>
        <begin position="144"/>
        <end position="236"/>
    </location>
</feature>
<dbReference type="EMBL" id="JAUESC010000003">
    <property type="protein sequence ID" value="KAK0599797.1"/>
    <property type="molecule type" value="Genomic_DNA"/>
</dbReference>
<feature type="compositionally biased region" description="Low complexity" evidence="1">
    <location>
        <begin position="227"/>
        <end position="236"/>
    </location>
</feature>
<feature type="domain" description="Splicing factor 3B subunit 1" evidence="2">
    <location>
        <begin position="256"/>
        <end position="356"/>
    </location>
</feature>
<comment type="caution">
    <text evidence="3">The sequence shown here is derived from an EMBL/GenBank/DDBJ whole genome shotgun (WGS) entry which is preliminary data.</text>
</comment>
<protein>
    <recommendedName>
        <fullName evidence="2">Splicing factor 3B subunit 1 domain-containing protein</fullName>
    </recommendedName>
</protein>
<organism evidence="3 4">
    <name type="scientific">Acer saccharum</name>
    <name type="common">Sugar maple</name>
    <dbReference type="NCBI Taxonomy" id="4024"/>
    <lineage>
        <taxon>Eukaryota</taxon>
        <taxon>Viridiplantae</taxon>
        <taxon>Streptophyta</taxon>
        <taxon>Embryophyta</taxon>
        <taxon>Tracheophyta</taxon>
        <taxon>Spermatophyta</taxon>
        <taxon>Magnoliopsida</taxon>
        <taxon>eudicotyledons</taxon>
        <taxon>Gunneridae</taxon>
        <taxon>Pentapetalae</taxon>
        <taxon>rosids</taxon>
        <taxon>malvids</taxon>
        <taxon>Sapindales</taxon>
        <taxon>Sapindaceae</taxon>
        <taxon>Hippocastanoideae</taxon>
        <taxon>Acereae</taxon>
        <taxon>Acer</taxon>
    </lineage>
</organism>
<dbReference type="GO" id="GO:0003729">
    <property type="term" value="F:mRNA binding"/>
    <property type="evidence" value="ECO:0007669"/>
    <property type="project" value="InterPro"/>
</dbReference>
<dbReference type="Proteomes" id="UP001168877">
    <property type="component" value="Unassembled WGS sequence"/>
</dbReference>
<dbReference type="GO" id="GO:0000245">
    <property type="term" value="P:spliceosomal complex assembly"/>
    <property type="evidence" value="ECO:0007669"/>
    <property type="project" value="InterPro"/>
</dbReference>
<dbReference type="AlphaFoldDB" id="A0AA39SU03"/>
<dbReference type="PANTHER" id="PTHR12097">
    <property type="entry name" value="SPLICING FACTOR 3B, SUBUNIT 1-RELATED"/>
    <property type="match status" value="1"/>
</dbReference>
<reference evidence="3" key="2">
    <citation type="submission" date="2023-06" db="EMBL/GenBank/DDBJ databases">
        <authorList>
            <person name="Swenson N.G."/>
            <person name="Wegrzyn J.L."/>
            <person name="Mcevoy S.L."/>
        </authorList>
    </citation>
    <scope>NUCLEOTIDE SEQUENCE</scope>
    <source>
        <strain evidence="3">NS2018</strain>
        <tissue evidence="3">Leaf</tissue>
    </source>
</reference>
<name>A0AA39SU03_ACESA</name>
<proteinExistence type="predicted"/>
<accession>A0AA39SU03</accession>
<sequence length="415" mass="45448">MQQEIVTLDSVTYDRDLYGGTDRDVYVTSIPVHDEDDANNDAMNSEVVRKLSYTAPKNVYDNLPRGGADEHNSSGFLNSSRKIFDREDDYRRWRLNRVFSPDRHDAFAAGEKTPDPSVMTYADAMRQQALEREEEETLKAIAKKKEEEEAAKAEGGNKGRNGWDQSQDGDAAAAKKAKAMPDALAPAPGIGRCDATPTPGRVSDASLSAGRRNRWDETPTPGHSADADATPAGGATPGAMPAGLAWEATPKGLATPTPKRQLSRWDETTATMGSATPLAGATPAAAYKPGVTPVEAINVATPTLSAINLRGAIMPEQYNLLRWDKDIEERNRPLTDDELDTMFPLEGYKQFDVPKEAPGGLPFMKPEDYQYFGALLNEDEEELSPDEQKERKIMKLLLKVKNGTPPEEDCVEAAY</sequence>
<evidence type="ECO:0000313" key="4">
    <source>
        <dbReference type="Proteomes" id="UP001168877"/>
    </source>
</evidence>
<feature type="compositionally biased region" description="Low complexity" evidence="1">
    <location>
        <begin position="168"/>
        <end position="188"/>
    </location>
</feature>
<gene>
    <name evidence="3" type="ORF">LWI29_008764</name>
</gene>